<evidence type="ECO:0000313" key="1">
    <source>
        <dbReference type="EMBL" id="MDT7827946.1"/>
    </source>
</evidence>
<comment type="caution">
    <text evidence="1">The sequence shown here is derived from an EMBL/GenBank/DDBJ whole genome shotgun (WGS) entry which is preliminary data.</text>
</comment>
<dbReference type="Pfam" id="PF12771">
    <property type="entry name" value="SusD-like_2"/>
    <property type="match status" value="1"/>
</dbReference>
<organism evidence="1 2">
    <name type="scientific">Pricia mediterranea</name>
    <dbReference type="NCBI Taxonomy" id="3076079"/>
    <lineage>
        <taxon>Bacteria</taxon>
        <taxon>Pseudomonadati</taxon>
        <taxon>Bacteroidota</taxon>
        <taxon>Flavobacteriia</taxon>
        <taxon>Flavobacteriales</taxon>
        <taxon>Flavobacteriaceae</taxon>
        <taxon>Pricia</taxon>
    </lineage>
</organism>
<keyword evidence="2" id="KW-1185">Reference proteome</keyword>
<dbReference type="EMBL" id="JAVTTP010000001">
    <property type="protein sequence ID" value="MDT7827946.1"/>
    <property type="molecule type" value="Genomic_DNA"/>
</dbReference>
<dbReference type="InterPro" id="IPR011990">
    <property type="entry name" value="TPR-like_helical_dom_sf"/>
</dbReference>
<name>A0ABU3L2H8_9FLAO</name>
<dbReference type="InterPro" id="IPR024302">
    <property type="entry name" value="SusD-like"/>
</dbReference>
<dbReference type="Proteomes" id="UP001250656">
    <property type="component" value="Unassembled WGS sequence"/>
</dbReference>
<protein>
    <submittedName>
        <fullName evidence="1">SusD/RagB family nutrient-binding outer membrane lipoprotein</fullName>
    </submittedName>
</protein>
<gene>
    <name evidence="1" type="ORF">RQM65_04625</name>
</gene>
<dbReference type="SUPFAM" id="SSF48452">
    <property type="entry name" value="TPR-like"/>
    <property type="match status" value="1"/>
</dbReference>
<proteinExistence type="predicted"/>
<dbReference type="Gene3D" id="1.25.40.390">
    <property type="match status" value="2"/>
</dbReference>
<dbReference type="RefSeq" id="WP_314013078.1">
    <property type="nucleotide sequence ID" value="NZ_JAVTTP010000001.1"/>
</dbReference>
<accession>A0ABU3L2H8</accession>
<sequence>MNGKKMNTMLKQYKKYIYRGLCISFITLALNSCESTELEILESPNALAPTQADVDLFLNSIQIKLAAVLDGTQSDDNAGLSERGMEVTRLLHMFGPTYENAYLPGDVDIVYEDTYAGLLADTKAILEPAEEAGLYTHKGIAKAIEAYTFMTLVDFFGDMPFSEAIQGTEFPNPSLDDDAAIYAAVETLLNDALTEFNRDEAFGVADDIFYGGNEDQWIKLVNTLKLKLYLQTRLIDSNAGAKINALVADGNIILDSADDFQFQYSSTDANPDSRHPIFGRNFDVAADVSDYMSNYYMVLLKDSYPTGDPRTRYYFYRQSLNFTDDANEADCVTQSAPVHFELSDVFCDAGNGYWGRDHGDNDGIPPDGGLRSTWGVYPIGGLMDINQGAAIPGRDIGLEGAGISPIMLASFTNFMLAEAALVTGVTGDPRAYLEAGVRASINKVIAFGEGLDYLDDAVDETRTVRDVYVPAQENIDQYVTNVLDDYDAASATGKLEVIVKEYFKALFGNGVEAYNTYRRTGFPSDLQPTLLAEPGEFINSFIYPSEMVDQNSNISQKPNQAVRVFWAEGGPTVD</sequence>
<dbReference type="InterPro" id="IPR041662">
    <property type="entry name" value="SusD-like_2"/>
</dbReference>
<evidence type="ECO:0000313" key="2">
    <source>
        <dbReference type="Proteomes" id="UP001250656"/>
    </source>
</evidence>
<reference evidence="1 2" key="1">
    <citation type="submission" date="2023-09" db="EMBL/GenBank/DDBJ databases">
        <title>Novel taxa isolated from Blanes Bay.</title>
        <authorList>
            <person name="Rey-Velasco X."/>
            <person name="Lucena T."/>
        </authorList>
    </citation>
    <scope>NUCLEOTIDE SEQUENCE [LARGE SCALE GENOMIC DNA]</scope>
    <source>
        <strain evidence="1 2">S334</strain>
    </source>
</reference>
<dbReference type="Pfam" id="PF12741">
    <property type="entry name" value="SusD-like"/>
    <property type="match status" value="1"/>
</dbReference>
<keyword evidence="1" id="KW-0449">Lipoprotein</keyword>